<feature type="signal peptide" evidence="2">
    <location>
        <begin position="1"/>
        <end position="19"/>
    </location>
</feature>
<feature type="chain" id="PRO_5038739453" description="Solute-binding protein family 3/N-terminal domain-containing protein" evidence="2">
    <location>
        <begin position="20"/>
        <end position="270"/>
    </location>
</feature>
<reference evidence="4 5" key="1">
    <citation type="submission" date="2011-11" db="EMBL/GenBank/DDBJ databases">
        <title>The Genome Sequence of Dialister succinatiphilus YIT 11850.</title>
        <authorList>
            <consortium name="The Broad Institute Genome Sequencing Platform"/>
            <person name="Earl A."/>
            <person name="Ward D."/>
            <person name="Feldgarden M."/>
            <person name="Gevers D."/>
            <person name="Morotomi M."/>
            <person name="Young S.K."/>
            <person name="Zeng Q."/>
            <person name="Gargeya S."/>
            <person name="Fitzgerald M."/>
            <person name="Haas B."/>
            <person name="Abouelleil A."/>
            <person name="Alvarado L."/>
            <person name="Arachchi H.M."/>
            <person name="Berlin A."/>
            <person name="Brown A."/>
            <person name="Chapman S.B."/>
            <person name="Dunbar C."/>
            <person name="Gearin G."/>
            <person name="Goldberg J."/>
            <person name="Griggs A."/>
            <person name="Gujja S."/>
            <person name="Heiman D."/>
            <person name="Howarth C."/>
            <person name="Lui A."/>
            <person name="MacDonald P.J.P."/>
            <person name="Montmayeur A."/>
            <person name="Murphy C."/>
            <person name="Neiman D."/>
            <person name="Pearson M."/>
            <person name="Priest M."/>
            <person name="Roberts A."/>
            <person name="Saif S."/>
            <person name="Shea T."/>
            <person name="Sisk P."/>
            <person name="Stolte C."/>
            <person name="Sykes S."/>
            <person name="Wortman J."/>
            <person name="Nusbaum C."/>
            <person name="Birren B."/>
        </authorList>
    </citation>
    <scope>NUCLEOTIDE SEQUENCE [LARGE SCALE GENOMIC DNA]</scope>
    <source>
        <strain evidence="4 5">YIT 11850</strain>
    </source>
</reference>
<dbReference type="RefSeq" id="WP_008859397.1">
    <property type="nucleotide sequence ID" value="NZ_JH591187.1"/>
</dbReference>
<dbReference type="PROSITE" id="PS51257">
    <property type="entry name" value="PROKAR_LIPOPROTEIN"/>
    <property type="match status" value="1"/>
</dbReference>
<dbReference type="SMART" id="SM00062">
    <property type="entry name" value="PBPb"/>
    <property type="match status" value="1"/>
</dbReference>
<dbReference type="AlphaFoldDB" id="H1CZW3"/>
<dbReference type="STRING" id="742743.HMPREF9453_00901"/>
<keyword evidence="1 2" id="KW-0732">Signal</keyword>
<proteinExistence type="predicted"/>
<evidence type="ECO:0000313" key="5">
    <source>
        <dbReference type="Proteomes" id="UP000003277"/>
    </source>
</evidence>
<evidence type="ECO:0000256" key="2">
    <source>
        <dbReference type="SAM" id="SignalP"/>
    </source>
</evidence>
<dbReference type="InterPro" id="IPR001638">
    <property type="entry name" value="Solute-binding_3/MltF_N"/>
</dbReference>
<dbReference type="OrthoDB" id="9796330at2"/>
<dbReference type="SUPFAM" id="SSF53850">
    <property type="entry name" value="Periplasmic binding protein-like II"/>
    <property type="match status" value="1"/>
</dbReference>
<dbReference type="PATRIC" id="fig|742743.3.peg.918"/>
<evidence type="ECO:0000256" key="1">
    <source>
        <dbReference type="ARBA" id="ARBA00022729"/>
    </source>
</evidence>
<dbReference type="Pfam" id="PF00497">
    <property type="entry name" value="SBP_bac_3"/>
    <property type="match status" value="1"/>
</dbReference>
<accession>H1CZW3</accession>
<dbReference type="EMBL" id="ADLT01000019">
    <property type="protein sequence ID" value="EHO63201.1"/>
    <property type="molecule type" value="Genomic_DNA"/>
</dbReference>
<organism evidence="4 5">
    <name type="scientific">Dialister succinatiphilus YIT 11850</name>
    <dbReference type="NCBI Taxonomy" id="742743"/>
    <lineage>
        <taxon>Bacteria</taxon>
        <taxon>Bacillati</taxon>
        <taxon>Bacillota</taxon>
        <taxon>Negativicutes</taxon>
        <taxon>Veillonellales</taxon>
        <taxon>Veillonellaceae</taxon>
        <taxon>Dialister</taxon>
    </lineage>
</organism>
<dbReference type="Gene3D" id="3.40.190.10">
    <property type="entry name" value="Periplasmic binding protein-like II"/>
    <property type="match status" value="2"/>
</dbReference>
<dbReference type="PANTHER" id="PTHR35936">
    <property type="entry name" value="MEMBRANE-BOUND LYTIC MUREIN TRANSGLYCOSYLASE F"/>
    <property type="match status" value="1"/>
</dbReference>
<comment type="caution">
    <text evidence="4">The sequence shown here is derived from an EMBL/GenBank/DDBJ whole genome shotgun (WGS) entry which is preliminary data.</text>
</comment>
<dbReference type="HOGENOM" id="CLU_019602_18_2_9"/>
<sequence>MKLWIAAAAALLAAGCLLAGGCGKEAPEAGTSSEGHVHIVTHANWNPFEYLKDGKITGFDIDLIEEASKRAGLTPDITDAGWEAIFEQIRTGQADAAVSGITITDDRKKTYLFSKPYFVSRQAILVREDTDISCAKDLMDGKTVAVQNGSTGQEALEKLMGKNNPAIRKTPMSIQMLIGGQVDALVGDETSVKAIKAQYPDQHLKILYDDAAFTPEYFGILYPKDKGQALQQKLDKALSDMVSDGTYSRIYEKWFHSSPDEKMLASLKQE</sequence>
<gene>
    <name evidence="4" type="ORF">HMPREF9453_00901</name>
</gene>
<dbReference type="Proteomes" id="UP000003277">
    <property type="component" value="Unassembled WGS sequence"/>
</dbReference>
<dbReference type="PANTHER" id="PTHR35936:SF17">
    <property type="entry name" value="ARGININE-BINDING EXTRACELLULAR PROTEIN ARTP"/>
    <property type="match status" value="1"/>
</dbReference>
<feature type="domain" description="Solute-binding protein family 3/N-terminal" evidence="3">
    <location>
        <begin position="36"/>
        <end position="258"/>
    </location>
</feature>
<dbReference type="eggNOG" id="COG0834">
    <property type="taxonomic scope" value="Bacteria"/>
</dbReference>
<evidence type="ECO:0000313" key="4">
    <source>
        <dbReference type="EMBL" id="EHO63201.1"/>
    </source>
</evidence>
<protein>
    <recommendedName>
        <fullName evidence="3">Solute-binding protein family 3/N-terminal domain-containing protein</fullName>
    </recommendedName>
</protein>
<evidence type="ECO:0000259" key="3">
    <source>
        <dbReference type="SMART" id="SM00062"/>
    </source>
</evidence>
<name>H1CZW3_9FIRM</name>
<keyword evidence="5" id="KW-1185">Reference proteome</keyword>